<feature type="transmembrane region" description="Helical" evidence="11">
    <location>
        <begin position="394"/>
        <end position="420"/>
    </location>
</feature>
<evidence type="ECO:0000256" key="3">
    <source>
        <dbReference type="ARBA" id="ARBA00022729"/>
    </source>
</evidence>
<name>A0A1X7VIM3_AMPQE</name>
<feature type="compositionally biased region" description="Low complexity" evidence="10">
    <location>
        <begin position="649"/>
        <end position="661"/>
    </location>
</feature>
<dbReference type="PANTHER" id="PTHR48071">
    <property type="entry name" value="SRCR DOMAIN-CONTAINING PROTEIN"/>
    <property type="match status" value="1"/>
</dbReference>
<feature type="compositionally biased region" description="Basic and acidic residues" evidence="10">
    <location>
        <begin position="529"/>
        <end position="557"/>
    </location>
</feature>
<evidence type="ECO:0000313" key="15">
    <source>
        <dbReference type="Proteomes" id="UP000007879"/>
    </source>
</evidence>
<protein>
    <recommendedName>
        <fullName evidence="13">SRCR domain-containing protein</fullName>
    </recommendedName>
</protein>
<evidence type="ECO:0000256" key="4">
    <source>
        <dbReference type="ARBA" id="ARBA00022737"/>
    </source>
</evidence>
<dbReference type="AlphaFoldDB" id="A0A1X7VIM3"/>
<dbReference type="Proteomes" id="UP000007879">
    <property type="component" value="Unassembled WGS sequence"/>
</dbReference>
<keyword evidence="3 12" id="KW-0732">Signal</keyword>
<evidence type="ECO:0000256" key="1">
    <source>
        <dbReference type="ARBA" id="ARBA00004167"/>
    </source>
</evidence>
<evidence type="ECO:0000256" key="7">
    <source>
        <dbReference type="ARBA" id="ARBA00023157"/>
    </source>
</evidence>
<dbReference type="PANTHER" id="PTHR48071:SF28">
    <property type="entry name" value="SRCR DOMAIN-CONTAINING PROTEIN"/>
    <property type="match status" value="1"/>
</dbReference>
<dbReference type="FunFam" id="3.10.250.10:FF:000016">
    <property type="entry name" value="Scavenger receptor cysteine-rich protein type 12"/>
    <property type="match status" value="1"/>
</dbReference>
<feature type="compositionally biased region" description="Polar residues" evidence="10">
    <location>
        <begin position="559"/>
        <end position="571"/>
    </location>
</feature>
<dbReference type="InterPro" id="IPR036772">
    <property type="entry name" value="SRCR-like_dom_sf"/>
</dbReference>
<dbReference type="GO" id="GO:0016020">
    <property type="term" value="C:membrane"/>
    <property type="evidence" value="ECO:0007669"/>
    <property type="project" value="UniProtKB-SubCell"/>
</dbReference>
<evidence type="ECO:0000256" key="10">
    <source>
        <dbReference type="SAM" id="MobiDB-lite"/>
    </source>
</evidence>
<dbReference type="InParanoid" id="A0A1X7VIM3"/>
<dbReference type="FunFam" id="3.10.250.10:FF:000011">
    <property type="entry name" value="Scavenger receptor class A member 5"/>
    <property type="match status" value="1"/>
</dbReference>
<dbReference type="EnsemblMetazoa" id="Aqu2.1.40201_001">
    <property type="protein sequence ID" value="Aqu2.1.40201_001"/>
    <property type="gene ID" value="Aqu2.1.40201"/>
</dbReference>
<feature type="domain" description="SRCR" evidence="13">
    <location>
        <begin position="28"/>
        <end position="125"/>
    </location>
</feature>
<comment type="subcellular location">
    <subcellularLocation>
        <location evidence="1">Membrane</location>
        <topology evidence="1">Single-pass membrane protein</topology>
    </subcellularLocation>
</comment>
<feature type="disulfide bond" evidence="9">
    <location>
        <begin position="96"/>
        <end position="106"/>
    </location>
</feature>
<dbReference type="Gene3D" id="3.10.250.10">
    <property type="entry name" value="SRCR-like domain"/>
    <property type="match status" value="3"/>
</dbReference>
<evidence type="ECO:0000256" key="9">
    <source>
        <dbReference type="PROSITE-ProRule" id="PRU00196"/>
    </source>
</evidence>
<dbReference type="eggNOG" id="ENOG502QT9G">
    <property type="taxonomic scope" value="Eukaryota"/>
</dbReference>
<keyword evidence="2 11" id="KW-0812">Transmembrane</keyword>
<evidence type="ECO:0000256" key="6">
    <source>
        <dbReference type="ARBA" id="ARBA00023136"/>
    </source>
</evidence>
<dbReference type="OrthoDB" id="536948at2759"/>
<feature type="chain" id="PRO_5013027770" description="SRCR domain-containing protein" evidence="12">
    <location>
        <begin position="21"/>
        <end position="710"/>
    </location>
</feature>
<feature type="region of interest" description="Disordered" evidence="10">
    <location>
        <begin position="641"/>
        <end position="669"/>
    </location>
</feature>
<feature type="domain" description="SRCR" evidence="13">
    <location>
        <begin position="254"/>
        <end position="355"/>
    </location>
</feature>
<evidence type="ECO:0000259" key="13">
    <source>
        <dbReference type="PROSITE" id="PS50287"/>
    </source>
</evidence>
<dbReference type="PRINTS" id="PR00258">
    <property type="entry name" value="SPERACTRCPTR"/>
</dbReference>
<evidence type="ECO:0000256" key="5">
    <source>
        <dbReference type="ARBA" id="ARBA00022989"/>
    </source>
</evidence>
<dbReference type="InterPro" id="IPR001190">
    <property type="entry name" value="SRCR"/>
</dbReference>
<dbReference type="PROSITE" id="PS50287">
    <property type="entry name" value="SRCR_2"/>
    <property type="match status" value="3"/>
</dbReference>
<gene>
    <name evidence="14" type="primary">100640909</name>
</gene>
<dbReference type="KEGG" id="aqu:100640909"/>
<sequence length="710" mass="76126">MSLQVILVTGIFLVTKISQGQTCTVGSIRLVDGNSSLEGRVEVCSGGSWGTVCDDLWGINDARVVCRQLGYTAGQHFKNAYFGEGTGAIVMDNVRCTGTEQSLTDCSHDTTHNCVHNEDAGVRCNATNISNGTLTLVRNNVASTAYYYGIVRVYIGSWGNICDDDYYDNNAADVICHQLGYTGASNYSRAGLTNYGTDSNKMIINDVNCSNSNYLTLLQCSFSTIIDSECSDFYDATVYCYTSRIWNSPYTGMIRLQGGAYSNQGRVEVYCNGQWGTICDDGFHPIDARTVCRQLGYSNYSRYDHLTLPGNSSQPIWSSNFSSSLSSTCFISDNSCPSSSITSCSHSEDVTVTCSYSESSTVDAMVGHCETNDTGNTGPTRNTSSTTNSTSTSIAGAIGGVFGGITALVVPTTIIVGFATKVIKKIKSKKSGSKNAGPAGGNVAMNIFGPGGMPAIGIEDTAPVIESIKTSATPQQISFNEPSHTTVNISYGSQNPLAVPVMLETPSYAVLSETPQLEKNSVLSLSLDAHSDDERSKTPIDSHEYESVSIKNSRDEESSSSPTPNEASQQPTEKEELITSEISKFQENNIKESSQSLSASSTSISSSHCSALIQQSEIALCNDDSSIPEPSFEPQIDEIHTDTEPHCKSSPSTSIPPITEPVQPSQEISRPNPYQNYSVYPHAHNAGYLVIFTEGNPPYTTGAGLYLPLP</sequence>
<feature type="signal peptide" evidence="12">
    <location>
        <begin position="1"/>
        <end position="20"/>
    </location>
</feature>
<keyword evidence="7 9" id="KW-1015">Disulfide bond</keyword>
<dbReference type="SMART" id="SM00202">
    <property type="entry name" value="SR"/>
    <property type="match status" value="3"/>
</dbReference>
<accession>A0A1X7VIM3</accession>
<keyword evidence="8" id="KW-0325">Glycoprotein</keyword>
<evidence type="ECO:0000256" key="11">
    <source>
        <dbReference type="SAM" id="Phobius"/>
    </source>
</evidence>
<dbReference type="Pfam" id="PF00530">
    <property type="entry name" value="SRCR"/>
    <property type="match status" value="3"/>
</dbReference>
<comment type="caution">
    <text evidence="9">Lacks conserved residue(s) required for the propagation of feature annotation.</text>
</comment>
<keyword evidence="4" id="KW-0677">Repeat</keyword>
<keyword evidence="15" id="KW-1185">Reference proteome</keyword>
<evidence type="ECO:0000256" key="2">
    <source>
        <dbReference type="ARBA" id="ARBA00022692"/>
    </source>
</evidence>
<feature type="region of interest" description="Disordered" evidence="10">
    <location>
        <begin position="528"/>
        <end position="576"/>
    </location>
</feature>
<dbReference type="PROSITE" id="PS00420">
    <property type="entry name" value="SRCR_1"/>
    <property type="match status" value="2"/>
</dbReference>
<dbReference type="EnsemblMetazoa" id="XM_020008951.1">
    <property type="protein sequence ID" value="XP_019864510.1"/>
    <property type="gene ID" value="LOC100640909"/>
</dbReference>
<reference evidence="14" key="2">
    <citation type="submission" date="2017-05" db="UniProtKB">
        <authorList>
            <consortium name="EnsemblMetazoa"/>
        </authorList>
    </citation>
    <scope>IDENTIFICATION</scope>
</reference>
<evidence type="ECO:0000256" key="8">
    <source>
        <dbReference type="ARBA" id="ARBA00023180"/>
    </source>
</evidence>
<feature type="domain" description="SRCR" evidence="13">
    <location>
        <begin position="134"/>
        <end position="241"/>
    </location>
</feature>
<evidence type="ECO:0000313" key="14">
    <source>
        <dbReference type="EnsemblMetazoa" id="Aqu2.1.40201_001"/>
    </source>
</evidence>
<proteinExistence type="predicted"/>
<keyword evidence="6 11" id="KW-0472">Membrane</keyword>
<evidence type="ECO:0000256" key="12">
    <source>
        <dbReference type="SAM" id="SignalP"/>
    </source>
</evidence>
<keyword evidence="5 11" id="KW-1133">Transmembrane helix</keyword>
<organism evidence="14">
    <name type="scientific">Amphimedon queenslandica</name>
    <name type="common">Sponge</name>
    <dbReference type="NCBI Taxonomy" id="400682"/>
    <lineage>
        <taxon>Eukaryota</taxon>
        <taxon>Metazoa</taxon>
        <taxon>Porifera</taxon>
        <taxon>Demospongiae</taxon>
        <taxon>Heteroscleromorpha</taxon>
        <taxon>Haplosclerida</taxon>
        <taxon>Niphatidae</taxon>
        <taxon>Amphimedon</taxon>
    </lineage>
</organism>
<reference evidence="15" key="1">
    <citation type="journal article" date="2010" name="Nature">
        <title>The Amphimedon queenslandica genome and the evolution of animal complexity.</title>
        <authorList>
            <person name="Srivastava M."/>
            <person name="Simakov O."/>
            <person name="Chapman J."/>
            <person name="Fahey B."/>
            <person name="Gauthier M.E."/>
            <person name="Mitros T."/>
            <person name="Richards G.S."/>
            <person name="Conaco C."/>
            <person name="Dacre M."/>
            <person name="Hellsten U."/>
            <person name="Larroux C."/>
            <person name="Putnam N.H."/>
            <person name="Stanke M."/>
            <person name="Adamska M."/>
            <person name="Darling A."/>
            <person name="Degnan S.M."/>
            <person name="Oakley T.H."/>
            <person name="Plachetzki D.C."/>
            <person name="Zhai Y."/>
            <person name="Adamski M."/>
            <person name="Calcino A."/>
            <person name="Cummins S.F."/>
            <person name="Goodstein D.M."/>
            <person name="Harris C."/>
            <person name="Jackson D.J."/>
            <person name="Leys S.P."/>
            <person name="Shu S."/>
            <person name="Woodcroft B.J."/>
            <person name="Vervoort M."/>
            <person name="Kosik K.S."/>
            <person name="Manning G."/>
            <person name="Degnan B.M."/>
            <person name="Rokhsar D.S."/>
        </authorList>
    </citation>
    <scope>NUCLEOTIDE SEQUENCE [LARGE SCALE GENOMIC DNA]</scope>
</reference>
<dbReference type="SUPFAM" id="SSF56487">
    <property type="entry name" value="SRCR-like"/>
    <property type="match status" value="3"/>
</dbReference>